<evidence type="ECO:0000313" key="2">
    <source>
        <dbReference type="EMBL" id="OAF10603.1"/>
    </source>
</evidence>
<evidence type="ECO:0000259" key="1">
    <source>
        <dbReference type="Pfam" id="PF02514"/>
    </source>
</evidence>
<dbReference type="Pfam" id="PF02514">
    <property type="entry name" value="CobN-Mg_chel"/>
    <property type="match status" value="2"/>
</dbReference>
<sequence>MHVVFRESRGLEETATPRDIGQDPADLVVLSFSDSDLAAFAAGWRRGRDSLPSLRLANLAELRHPLSVDTYIERTLSQARGILVRLIGGESYWSYGLAALHQLANARGIVLAVLPADGRDDTRLDAYSTLPVSTLRRLKVLCDTGGPVAAQAAIAQLALASGLYAGPVVGEMNVPEMGFYDPARGVIAALPGSDGRPRALVTFYRAYLTAADTGPIDALIAALRGRGFDAHGVFVVSLKAAGVADWLRAYLAQDPPAAIVNATAFSATGDDGTTPFDAASCPVFQVALSTARREDWATSLRGLSPGDLAMHVVLPEVDGRLFAGVVSFKSAAMRDPDLQFSHLAHRPDEERVGAVAARAAAWRRLAEKPAGEKRLAIVLSNYPGRPHQIAHAVGLDALASVEALLPDLAESGFDVTPAHGLGVTLLKQKVTWSVADYRAALARLPKELRDDLARAWGTPEDDPSCRDGAFHFAGVGCGRSIIAVEPERGDTSTRDADYHDLARTPRHAYVAFYLWLRQQGIDAVVHMGAHGTLEWLPGKSVALSSSCWPEALIGDLPVIYPFIVNDPGEAAQAKRRTSAVTIGHLPPPLTQSAVPEGLRRLEQLLDEYSTADGLDPARRQRLIAAIRDEARAAGLEDDLGLNTSAAPAEAIPRIDRFVCDLKESQFGDGLHVFGRGACGEAERDALAAALAGRRVAPGPSGSPYRGRQDVLPTGRNLFAVDPRAVPTPSAHAQGIKLAEELLRRHLQDHGDWPKGLVVDLWGSATMRTAGEEFAMALHLAGLAPRWDHASGRVTGYDIVAPAELGRPRIDVTLRVSGLFRDVFSSLAQLFEAATEALSAREDEGDENPYRHRASRVFAPRPGQYGVALSAIPDAFTPDTREAAGEAWLSASSWAFSADGAMQPDRAGIESRLASADAFVHVQDLPETDLLLAADYAAHEAGVAAAAAHLGAAAPSLYHLDATRPDRPHAHTLTEEISRVVRARAANPAWIAGMMRHGFRGAAEITATLEHMAAFAHLAGAVPPHLFDLYFDATLGNDDVLAFMARENPAALTAMETCFTRLHEASLWRTRRNSIAAALREAS</sequence>
<dbReference type="OrthoDB" id="9757976at2"/>
<dbReference type="NCBIfam" id="NF008973">
    <property type="entry name" value="PRK12321.1"/>
    <property type="match status" value="1"/>
</dbReference>
<dbReference type="InterPro" id="IPR003672">
    <property type="entry name" value="CobN/Mg_chltase"/>
</dbReference>
<keyword evidence="3" id="KW-1185">Reference proteome</keyword>
<dbReference type="RefSeq" id="WP_063699577.1">
    <property type="nucleotide sequence ID" value="NZ_LUUB01000051.1"/>
</dbReference>
<proteinExistence type="predicted"/>
<dbReference type="AlphaFoldDB" id="A0A176YSD8"/>
<gene>
    <name evidence="2" type="primary">cobN</name>
    <name evidence="2" type="ORF">AYJ54_10010</name>
</gene>
<reference evidence="2 3" key="1">
    <citation type="submission" date="2016-03" db="EMBL/GenBank/DDBJ databases">
        <title>Draft Genome Sequence of the Strain BR 10245 (Bradyrhizobium sp.) isolated from nodules of Centrolobium paraense.</title>
        <authorList>
            <person name="Simoes-Araujo J.L.Sr."/>
            <person name="Barauna A.C."/>
            <person name="Silva K."/>
            <person name="Zilli J.E."/>
        </authorList>
    </citation>
    <scope>NUCLEOTIDE SEQUENCE [LARGE SCALE GENOMIC DNA]</scope>
    <source>
        <strain evidence="2 3">BR 10245</strain>
    </source>
</reference>
<comment type="caution">
    <text evidence="2">The sequence shown here is derived from an EMBL/GenBank/DDBJ whole genome shotgun (WGS) entry which is preliminary data.</text>
</comment>
<feature type="domain" description="CobN/magnesium chelatase" evidence="1">
    <location>
        <begin position="681"/>
        <end position="1072"/>
    </location>
</feature>
<dbReference type="EMBL" id="LUUB01000051">
    <property type="protein sequence ID" value="OAF10603.1"/>
    <property type="molecule type" value="Genomic_DNA"/>
</dbReference>
<accession>A0A176YSD8</accession>
<dbReference type="Proteomes" id="UP000076959">
    <property type="component" value="Unassembled WGS sequence"/>
</dbReference>
<dbReference type="PANTHER" id="PTHR44119">
    <property type="entry name" value="MAGNESIUM-CHELATASE SUBUNIT CHLH, CHLOROPLASTIC"/>
    <property type="match status" value="1"/>
</dbReference>
<protein>
    <submittedName>
        <fullName evidence="2">Cobaltochelatase subunit CobN</fullName>
    </submittedName>
</protein>
<dbReference type="PANTHER" id="PTHR44119:SF4">
    <property type="entry name" value="AEROBIC COBALTOCHELATASE SUBUNIT COBN"/>
    <property type="match status" value="1"/>
</dbReference>
<feature type="domain" description="CobN/magnesium chelatase" evidence="1">
    <location>
        <begin position="173"/>
        <end position="677"/>
    </location>
</feature>
<dbReference type="STRING" id="1505087.AYJ54_10010"/>
<evidence type="ECO:0000313" key="3">
    <source>
        <dbReference type="Proteomes" id="UP000076959"/>
    </source>
</evidence>
<organism evidence="2 3">
    <name type="scientific">Bradyrhizobium centrolobii</name>
    <dbReference type="NCBI Taxonomy" id="1505087"/>
    <lineage>
        <taxon>Bacteria</taxon>
        <taxon>Pseudomonadati</taxon>
        <taxon>Pseudomonadota</taxon>
        <taxon>Alphaproteobacteria</taxon>
        <taxon>Hyphomicrobiales</taxon>
        <taxon>Nitrobacteraceae</taxon>
        <taxon>Bradyrhizobium</taxon>
    </lineage>
</organism>
<dbReference type="CDD" id="cd10150">
    <property type="entry name" value="CobN_like"/>
    <property type="match status" value="1"/>
</dbReference>
<name>A0A176YSD8_9BRAD</name>